<organism evidence="2 3">
    <name type="scientific">Peptoniphilus koenoeneniae</name>
    <dbReference type="NCBI Taxonomy" id="507751"/>
    <lineage>
        <taxon>Bacteria</taxon>
        <taxon>Bacillati</taxon>
        <taxon>Bacillota</taxon>
        <taxon>Tissierellia</taxon>
        <taxon>Tissierellales</taxon>
        <taxon>Peptoniphilaceae</taxon>
        <taxon>Peptoniphilus</taxon>
    </lineage>
</organism>
<dbReference type="Proteomes" id="UP001236559">
    <property type="component" value="Unassembled WGS sequence"/>
</dbReference>
<dbReference type="PANTHER" id="PTHR47099">
    <property type="entry name" value="METHYLCOBAMIDE:COM METHYLTRANSFERASE MTBA"/>
    <property type="match status" value="1"/>
</dbReference>
<reference evidence="2 3" key="1">
    <citation type="submission" date="2023-07" db="EMBL/GenBank/DDBJ databases">
        <title>Genomic Encyclopedia of Type Strains, Phase IV (KMG-IV): sequencing the most valuable type-strain genomes for metagenomic binning, comparative biology and taxonomic classification.</title>
        <authorList>
            <person name="Goeker M."/>
        </authorList>
    </citation>
    <scope>NUCLEOTIDE SEQUENCE [LARGE SCALE GENOMIC DNA]</scope>
    <source>
        <strain evidence="2 3">DSM 22616</strain>
    </source>
</reference>
<feature type="domain" description="Uroporphyrinogen decarboxylase (URO-D)" evidence="1">
    <location>
        <begin position="74"/>
        <end position="331"/>
    </location>
</feature>
<gene>
    <name evidence="2" type="ORF">J2S72_000385</name>
</gene>
<dbReference type="InterPro" id="IPR000257">
    <property type="entry name" value="Uroporphyrinogen_deCOase"/>
</dbReference>
<protein>
    <submittedName>
        <fullName evidence="2">Uroporphyrinogen decarboxylase</fullName>
        <ecNumber evidence="2">4.1.1.37</ecNumber>
    </submittedName>
</protein>
<accession>A0ABU0ASX7</accession>
<dbReference type="EC" id="4.1.1.37" evidence="2"/>
<sequence length="340" mass="39594">MENKRQLVLDVINGKKTERVPLGFWHHFILGKDQFMGLEDPSLLEKAYKGHVDYYKKTNPDIMKIMNEGFFGYPPIMDNDLKTAEDLKKIKSIGENHPWIQEQVKYIKKLAAEFSDEVLTFYNVFSPLQTIRIRLDFLDQEYDRFVYLAENFPEEFKNAGLEISKDIQILVKKLLTETSLDGIYYCVQNIQSKMYDKNKYEEIVKVSELPVLEVANKYSDLNILHMCGYARYTNDLSFYKNYEARIYNWATFTEKISIGEGKKLFPEKCILGGFDNNPGTLIDKGSKEELEAYTKSLIEKYKDTSFIIGADCSIPNDIDDNQVRIISDATYKFMDGEKNE</sequence>
<keyword evidence="2" id="KW-0456">Lyase</keyword>
<proteinExistence type="predicted"/>
<dbReference type="EMBL" id="JAUSTN010000002">
    <property type="protein sequence ID" value="MDQ0274377.1"/>
    <property type="molecule type" value="Genomic_DNA"/>
</dbReference>
<evidence type="ECO:0000313" key="2">
    <source>
        <dbReference type="EMBL" id="MDQ0274377.1"/>
    </source>
</evidence>
<evidence type="ECO:0000259" key="1">
    <source>
        <dbReference type="Pfam" id="PF01208"/>
    </source>
</evidence>
<comment type="caution">
    <text evidence="2">The sequence shown here is derived from an EMBL/GenBank/DDBJ whole genome shotgun (WGS) entry which is preliminary data.</text>
</comment>
<dbReference type="GO" id="GO:0004853">
    <property type="term" value="F:uroporphyrinogen decarboxylase activity"/>
    <property type="evidence" value="ECO:0007669"/>
    <property type="project" value="UniProtKB-EC"/>
</dbReference>
<dbReference type="InterPro" id="IPR038071">
    <property type="entry name" value="UROD/MetE-like_sf"/>
</dbReference>
<dbReference type="Gene3D" id="3.20.20.210">
    <property type="match status" value="1"/>
</dbReference>
<keyword evidence="3" id="KW-1185">Reference proteome</keyword>
<dbReference type="SUPFAM" id="SSF51726">
    <property type="entry name" value="UROD/MetE-like"/>
    <property type="match status" value="1"/>
</dbReference>
<dbReference type="InterPro" id="IPR052024">
    <property type="entry name" value="Methanogen_methyltrans"/>
</dbReference>
<dbReference type="Pfam" id="PF01208">
    <property type="entry name" value="URO-D"/>
    <property type="match status" value="1"/>
</dbReference>
<dbReference type="PANTHER" id="PTHR47099:SF1">
    <property type="entry name" value="METHYLCOBAMIDE:COM METHYLTRANSFERASE MTBA"/>
    <property type="match status" value="1"/>
</dbReference>
<evidence type="ECO:0000313" key="3">
    <source>
        <dbReference type="Proteomes" id="UP001236559"/>
    </source>
</evidence>
<dbReference type="RefSeq" id="WP_023055214.1">
    <property type="nucleotide sequence ID" value="NZ_JAUSTN010000002.1"/>
</dbReference>
<name>A0ABU0ASX7_9FIRM</name>